<evidence type="ECO:0000256" key="5">
    <source>
        <dbReference type="SAM" id="MobiDB-lite"/>
    </source>
</evidence>
<feature type="domain" description="HTH tetR-type" evidence="6">
    <location>
        <begin position="18"/>
        <end position="78"/>
    </location>
</feature>
<keyword evidence="2 4" id="KW-0238">DNA-binding</keyword>
<sequence length="406" mass="43009">MTSSPPLPTRFPDAPPPGSRRAEIALAAAEEFTRRGYHATRVEHIADRLAVTPGALYRYVPGKYAMFRDAVATLVGELDAATSGSDDLDHLVDSVTRATLTHRSRAALYRWQIRYLTPEDRAAVVAADIRIRQRFSDAIRGHGAVARTGTRGAAGAILACIASLGHHRIEVTEAGAVALMQSIAADLAGSTPGVRSTPTPRAEHPPAPGPTAPGRLRGGAATREGAITAAIARFHSSGYDEVTMEAIGADVGVAASALYRHFPGKSALLTAAVDRTATLVSDLLDRHAALHGSGDDPARALVDLLDQYVSISFSHGPELMLYHSELGTLDPDDRRRIRRSQLRQLERWAGLVREAAPAGSAVDDATARIRVHAALAVVLDGGQGSGFHPSATARLGELARLTLLSR</sequence>
<keyword evidence="8" id="KW-1185">Reference proteome</keyword>
<dbReference type="Gene3D" id="1.10.10.60">
    <property type="entry name" value="Homeodomain-like"/>
    <property type="match status" value="2"/>
</dbReference>
<accession>A0ABN2JB19</accession>
<dbReference type="PANTHER" id="PTHR30055">
    <property type="entry name" value="HTH-TYPE TRANSCRIPTIONAL REGULATOR RUTR"/>
    <property type="match status" value="1"/>
</dbReference>
<feature type="DNA-binding region" description="H-T-H motif" evidence="4">
    <location>
        <begin position="41"/>
        <end position="60"/>
    </location>
</feature>
<keyword evidence="3" id="KW-0804">Transcription</keyword>
<keyword evidence="1" id="KW-0805">Transcription regulation</keyword>
<evidence type="ECO:0000256" key="2">
    <source>
        <dbReference type="ARBA" id="ARBA00023125"/>
    </source>
</evidence>
<dbReference type="PRINTS" id="PR00455">
    <property type="entry name" value="HTHTETR"/>
</dbReference>
<dbReference type="Pfam" id="PF00440">
    <property type="entry name" value="TetR_N"/>
    <property type="match status" value="2"/>
</dbReference>
<gene>
    <name evidence="7" type="ORF">GCM10009831_34760</name>
</gene>
<proteinExistence type="predicted"/>
<evidence type="ECO:0000256" key="1">
    <source>
        <dbReference type="ARBA" id="ARBA00023015"/>
    </source>
</evidence>
<feature type="domain" description="HTH tetR-type" evidence="6">
    <location>
        <begin position="220"/>
        <end position="280"/>
    </location>
</feature>
<reference evidence="7 8" key="1">
    <citation type="journal article" date="2019" name="Int. J. Syst. Evol. Microbiol.">
        <title>The Global Catalogue of Microorganisms (GCM) 10K type strain sequencing project: providing services to taxonomists for standard genome sequencing and annotation.</title>
        <authorList>
            <consortium name="The Broad Institute Genomics Platform"/>
            <consortium name="The Broad Institute Genome Sequencing Center for Infectious Disease"/>
            <person name="Wu L."/>
            <person name="Ma J."/>
        </authorList>
    </citation>
    <scope>NUCLEOTIDE SEQUENCE [LARGE SCALE GENOMIC DNA]</scope>
    <source>
        <strain evidence="7 8">JCM 16002</strain>
    </source>
</reference>
<dbReference type="InterPro" id="IPR001647">
    <property type="entry name" value="HTH_TetR"/>
</dbReference>
<dbReference type="PROSITE" id="PS50977">
    <property type="entry name" value="HTH_TETR_2"/>
    <property type="match status" value="2"/>
</dbReference>
<feature type="region of interest" description="Disordered" evidence="5">
    <location>
        <begin position="189"/>
        <end position="216"/>
    </location>
</feature>
<evidence type="ECO:0000313" key="7">
    <source>
        <dbReference type="EMBL" id="GAA1721582.1"/>
    </source>
</evidence>
<evidence type="ECO:0000256" key="4">
    <source>
        <dbReference type="PROSITE-ProRule" id="PRU00335"/>
    </source>
</evidence>
<protein>
    <submittedName>
        <fullName evidence="7">TetR/AcrR family transcriptional regulator</fullName>
    </submittedName>
</protein>
<dbReference type="InterPro" id="IPR050109">
    <property type="entry name" value="HTH-type_TetR-like_transc_reg"/>
</dbReference>
<dbReference type="EMBL" id="BAAAQG010000024">
    <property type="protein sequence ID" value="GAA1721582.1"/>
    <property type="molecule type" value="Genomic_DNA"/>
</dbReference>
<evidence type="ECO:0000313" key="8">
    <source>
        <dbReference type="Proteomes" id="UP001500383"/>
    </source>
</evidence>
<evidence type="ECO:0000256" key="3">
    <source>
        <dbReference type="ARBA" id="ARBA00023163"/>
    </source>
</evidence>
<dbReference type="RefSeq" id="WP_179523943.1">
    <property type="nucleotide sequence ID" value="NZ_BAAAQG010000024.1"/>
</dbReference>
<name>A0ABN2JB19_9ACTN</name>
<dbReference type="InterPro" id="IPR009057">
    <property type="entry name" value="Homeodomain-like_sf"/>
</dbReference>
<feature type="DNA-binding region" description="H-T-H motif" evidence="4">
    <location>
        <begin position="243"/>
        <end position="262"/>
    </location>
</feature>
<comment type="caution">
    <text evidence="7">The sequence shown here is derived from an EMBL/GenBank/DDBJ whole genome shotgun (WGS) entry which is preliminary data.</text>
</comment>
<dbReference type="SUPFAM" id="SSF46689">
    <property type="entry name" value="Homeodomain-like"/>
    <property type="match status" value="2"/>
</dbReference>
<dbReference type="PANTHER" id="PTHR30055:SF234">
    <property type="entry name" value="HTH-TYPE TRANSCRIPTIONAL REGULATOR BETI"/>
    <property type="match status" value="1"/>
</dbReference>
<dbReference type="Gene3D" id="1.10.357.10">
    <property type="entry name" value="Tetracycline Repressor, domain 2"/>
    <property type="match status" value="2"/>
</dbReference>
<organism evidence="7 8">
    <name type="scientific">Dietzia cercidiphylli</name>
    <dbReference type="NCBI Taxonomy" id="498199"/>
    <lineage>
        <taxon>Bacteria</taxon>
        <taxon>Bacillati</taxon>
        <taxon>Actinomycetota</taxon>
        <taxon>Actinomycetes</taxon>
        <taxon>Mycobacteriales</taxon>
        <taxon>Dietziaceae</taxon>
        <taxon>Dietzia</taxon>
    </lineage>
</organism>
<dbReference type="Proteomes" id="UP001500383">
    <property type="component" value="Unassembled WGS sequence"/>
</dbReference>
<evidence type="ECO:0000259" key="6">
    <source>
        <dbReference type="PROSITE" id="PS50977"/>
    </source>
</evidence>